<accession>A0AAW1EAH2</accession>
<reference evidence="1 2" key="1">
    <citation type="journal article" date="2024" name="Genome Biol. Evol.">
        <title>Chromosome-level genome assembly of the viviparous eelpout Zoarces viviparus.</title>
        <authorList>
            <person name="Fuhrmann N."/>
            <person name="Brasseur M.V."/>
            <person name="Bakowski C.E."/>
            <person name="Podsiadlowski L."/>
            <person name="Prost S."/>
            <person name="Krehenwinkel H."/>
            <person name="Mayer C."/>
        </authorList>
    </citation>
    <scope>NUCLEOTIDE SEQUENCE [LARGE SCALE GENOMIC DNA]</scope>
    <source>
        <strain evidence="1">NO-MEL_2022_Ind0_liver</strain>
    </source>
</reference>
<proteinExistence type="predicted"/>
<name>A0AAW1EAH2_ZOAVI</name>
<dbReference type="AlphaFoldDB" id="A0AAW1EAH2"/>
<gene>
    <name evidence="1" type="ORF">VZT92_021954</name>
</gene>
<organism evidence="1 2">
    <name type="scientific">Zoarces viviparus</name>
    <name type="common">Viviparous eelpout</name>
    <name type="synonym">Blennius viviparus</name>
    <dbReference type="NCBI Taxonomy" id="48416"/>
    <lineage>
        <taxon>Eukaryota</taxon>
        <taxon>Metazoa</taxon>
        <taxon>Chordata</taxon>
        <taxon>Craniata</taxon>
        <taxon>Vertebrata</taxon>
        <taxon>Euteleostomi</taxon>
        <taxon>Actinopterygii</taxon>
        <taxon>Neopterygii</taxon>
        <taxon>Teleostei</taxon>
        <taxon>Neoteleostei</taxon>
        <taxon>Acanthomorphata</taxon>
        <taxon>Eupercaria</taxon>
        <taxon>Perciformes</taxon>
        <taxon>Cottioidei</taxon>
        <taxon>Zoarcales</taxon>
        <taxon>Zoarcidae</taxon>
        <taxon>Zoarcinae</taxon>
        <taxon>Zoarces</taxon>
    </lineage>
</organism>
<evidence type="ECO:0000313" key="1">
    <source>
        <dbReference type="EMBL" id="KAK9519213.1"/>
    </source>
</evidence>
<protein>
    <submittedName>
        <fullName evidence="1">Uncharacterized protein</fullName>
    </submittedName>
</protein>
<keyword evidence="2" id="KW-1185">Reference proteome</keyword>
<dbReference type="Proteomes" id="UP001488805">
    <property type="component" value="Unassembled WGS sequence"/>
</dbReference>
<sequence>MDCGLFVLNCNMRAIKRGSQSHSVASSLAVATGSITAMPSSCAAAVNLPHVYNRGGSGRTTAERLAAQERK</sequence>
<evidence type="ECO:0000313" key="2">
    <source>
        <dbReference type="Proteomes" id="UP001488805"/>
    </source>
</evidence>
<dbReference type="EMBL" id="JBCEZU010000434">
    <property type="protein sequence ID" value="KAK9519213.1"/>
    <property type="molecule type" value="Genomic_DNA"/>
</dbReference>
<comment type="caution">
    <text evidence="1">The sequence shown here is derived from an EMBL/GenBank/DDBJ whole genome shotgun (WGS) entry which is preliminary data.</text>
</comment>